<dbReference type="SUPFAM" id="SSF55486">
    <property type="entry name" value="Metalloproteases ('zincins'), catalytic domain"/>
    <property type="match status" value="1"/>
</dbReference>
<keyword evidence="3 9" id="KW-0479">Metal-binding</keyword>
<organism evidence="11 12">
    <name type="scientific">Amblyomma americanum</name>
    <name type="common">Lone star tick</name>
    <dbReference type="NCBI Taxonomy" id="6943"/>
    <lineage>
        <taxon>Eukaryota</taxon>
        <taxon>Metazoa</taxon>
        <taxon>Ecdysozoa</taxon>
        <taxon>Arthropoda</taxon>
        <taxon>Chelicerata</taxon>
        <taxon>Arachnida</taxon>
        <taxon>Acari</taxon>
        <taxon>Parasitiformes</taxon>
        <taxon>Ixodida</taxon>
        <taxon>Ixodoidea</taxon>
        <taxon>Ixodidae</taxon>
        <taxon>Amblyomminae</taxon>
        <taxon>Amblyomma</taxon>
    </lineage>
</organism>
<dbReference type="Gene3D" id="3.40.390.10">
    <property type="entry name" value="Collagenase (Catalytic Domain)"/>
    <property type="match status" value="1"/>
</dbReference>
<evidence type="ECO:0000259" key="10">
    <source>
        <dbReference type="SMART" id="SM00235"/>
    </source>
</evidence>
<dbReference type="PANTHER" id="PTHR10201:SF291">
    <property type="entry name" value="MATRIX METALLOPROTEINASE 1, ISOFORM C-RELATED"/>
    <property type="match status" value="1"/>
</dbReference>
<feature type="binding site" evidence="9">
    <location>
        <position position="107"/>
    </location>
    <ligand>
        <name>Zn(2+)</name>
        <dbReference type="ChEBI" id="CHEBI:29105"/>
        <label>1</label>
    </ligand>
</feature>
<feature type="binding site" evidence="9">
    <location>
        <position position="121"/>
    </location>
    <ligand>
        <name>Ca(2+)</name>
        <dbReference type="ChEBI" id="CHEBI:29108"/>
        <label>1</label>
    </ligand>
</feature>
<comment type="cofactor">
    <cofactor evidence="9">
        <name>Ca(2+)</name>
        <dbReference type="ChEBI" id="CHEBI:29108"/>
    </cofactor>
    <text evidence="9">Can bind about 5 Ca(2+) ions per subunit.</text>
</comment>
<keyword evidence="12" id="KW-1185">Reference proteome</keyword>
<keyword evidence="9" id="KW-0106">Calcium</keyword>
<evidence type="ECO:0000256" key="2">
    <source>
        <dbReference type="ARBA" id="ARBA00022670"/>
    </source>
</evidence>
<evidence type="ECO:0000256" key="3">
    <source>
        <dbReference type="ARBA" id="ARBA00022723"/>
    </source>
</evidence>
<evidence type="ECO:0000256" key="6">
    <source>
        <dbReference type="ARBA" id="ARBA00022833"/>
    </source>
</evidence>
<dbReference type="GO" id="GO:0030198">
    <property type="term" value="P:extracellular matrix organization"/>
    <property type="evidence" value="ECO:0007669"/>
    <property type="project" value="TreeGrafter"/>
</dbReference>
<feature type="binding site" evidence="9">
    <location>
        <position position="151"/>
    </location>
    <ligand>
        <name>Zn(2+)</name>
        <dbReference type="ChEBI" id="CHEBI:29105"/>
        <label>2</label>
        <note>catalytic</note>
    </ligand>
</feature>
<feature type="binding site" description="in inhibited form" evidence="9">
    <location>
        <position position="6"/>
    </location>
    <ligand>
        <name>Zn(2+)</name>
        <dbReference type="ChEBI" id="CHEBI:29105"/>
        <label>2</label>
        <note>catalytic</note>
    </ligand>
</feature>
<feature type="binding site" evidence="9">
    <location>
        <position position="159"/>
    </location>
    <ligand>
        <name>Zn(2+)</name>
        <dbReference type="ChEBI" id="CHEBI:29105"/>
        <label>2</label>
        <note>catalytic</note>
    </ligand>
</feature>
<feature type="binding site" evidence="9">
    <location>
        <position position="118"/>
    </location>
    <ligand>
        <name>Zn(2+)</name>
        <dbReference type="ChEBI" id="CHEBI:29105"/>
        <label>1</label>
    </ligand>
</feature>
<feature type="binding site" evidence="9">
    <location>
        <position position="104"/>
    </location>
    <ligand>
        <name>Ca(2+)</name>
        <dbReference type="ChEBI" id="CHEBI:29108"/>
        <label>3</label>
    </ligand>
</feature>
<evidence type="ECO:0000256" key="8">
    <source>
        <dbReference type="PIRSR" id="PIRSR621190-1"/>
    </source>
</evidence>
<feature type="binding site" evidence="9">
    <location>
        <position position="82"/>
    </location>
    <ligand>
        <name>Ca(2+)</name>
        <dbReference type="ChEBI" id="CHEBI:29108"/>
        <label>2</label>
    </ligand>
</feature>
<feature type="binding site" evidence="9">
    <location>
        <position position="116"/>
    </location>
    <ligand>
        <name>Ca(2+)</name>
        <dbReference type="ChEBI" id="CHEBI:29108"/>
        <label>2</label>
    </ligand>
</feature>
<feature type="binding site" evidence="9">
    <location>
        <position position="123"/>
    </location>
    <ligand>
        <name>Ca(2+)</name>
        <dbReference type="ChEBI" id="CHEBI:29108"/>
        <label>3</label>
    </ligand>
</feature>
<dbReference type="GO" id="GO:0006508">
    <property type="term" value="P:proteolysis"/>
    <property type="evidence" value="ECO:0007669"/>
    <property type="project" value="UniProtKB-KW"/>
</dbReference>
<feature type="binding site" evidence="9">
    <location>
        <position position="114"/>
    </location>
    <ligand>
        <name>Ca(2+)</name>
        <dbReference type="ChEBI" id="CHEBI:29108"/>
        <label>2</label>
    </ligand>
</feature>
<dbReference type="AlphaFoldDB" id="A0AAQ4F3Q2"/>
<dbReference type="GO" id="GO:0030574">
    <property type="term" value="P:collagen catabolic process"/>
    <property type="evidence" value="ECO:0007669"/>
    <property type="project" value="TreeGrafter"/>
</dbReference>
<keyword evidence="4" id="KW-0732">Signal</keyword>
<gene>
    <name evidence="11" type="ORF">V5799_016954</name>
</gene>
<dbReference type="InterPro" id="IPR024079">
    <property type="entry name" value="MetalloPept_cat_dom_sf"/>
</dbReference>
<feature type="active site" evidence="8">
    <location>
        <position position="142"/>
    </location>
</feature>
<comment type="caution">
    <text evidence="11">The sequence shown here is derived from an EMBL/GenBank/DDBJ whole genome shotgun (WGS) entry which is preliminary data.</text>
</comment>
<keyword evidence="6 9" id="KW-0862">Zinc</keyword>
<protein>
    <recommendedName>
        <fullName evidence="10">Peptidase metallopeptidase domain-containing protein</fullName>
    </recommendedName>
</protein>
<dbReference type="InterPro" id="IPR021190">
    <property type="entry name" value="Pept_M10A"/>
</dbReference>
<dbReference type="EMBL" id="JARKHS020007424">
    <property type="protein sequence ID" value="KAK8781709.1"/>
    <property type="molecule type" value="Genomic_DNA"/>
</dbReference>
<dbReference type="GO" id="GO:0031012">
    <property type="term" value="C:extracellular matrix"/>
    <property type="evidence" value="ECO:0007669"/>
    <property type="project" value="InterPro"/>
</dbReference>
<dbReference type="PANTHER" id="PTHR10201">
    <property type="entry name" value="MATRIX METALLOPROTEINASE"/>
    <property type="match status" value="1"/>
</dbReference>
<dbReference type="Proteomes" id="UP001321473">
    <property type="component" value="Unassembled WGS sequence"/>
</dbReference>
<feature type="binding site" evidence="9">
    <location>
        <position position="100"/>
    </location>
    <ligand>
        <name>Ca(2+)</name>
        <dbReference type="ChEBI" id="CHEBI:29108"/>
        <label>3</label>
    </ligand>
</feature>
<feature type="binding site" evidence="9">
    <location>
        <position position="94"/>
    </location>
    <ligand>
        <name>Zn(2+)</name>
        <dbReference type="ChEBI" id="CHEBI:29105"/>
        <label>1</label>
    </ligand>
</feature>
<dbReference type="InterPro" id="IPR033739">
    <property type="entry name" value="M10A_MMP"/>
</dbReference>
<dbReference type="SMART" id="SM00235">
    <property type="entry name" value="ZnMc"/>
    <property type="match status" value="1"/>
</dbReference>
<feature type="binding site" evidence="9">
    <location>
        <position position="120"/>
    </location>
    <ligand>
        <name>Ca(2+)</name>
        <dbReference type="ChEBI" id="CHEBI:29108"/>
        <label>3</label>
    </ligand>
</feature>
<keyword evidence="5" id="KW-0378">Hydrolase</keyword>
<keyword evidence="7" id="KW-0482">Metalloprotease</keyword>
<evidence type="ECO:0000256" key="4">
    <source>
        <dbReference type="ARBA" id="ARBA00022729"/>
    </source>
</evidence>
<dbReference type="GO" id="GO:0005615">
    <property type="term" value="C:extracellular space"/>
    <property type="evidence" value="ECO:0007669"/>
    <property type="project" value="TreeGrafter"/>
</dbReference>
<accession>A0AAQ4F3Q2</accession>
<dbReference type="InterPro" id="IPR006026">
    <property type="entry name" value="Peptidase_Metallo"/>
</dbReference>
<dbReference type="GO" id="GO:0008270">
    <property type="term" value="F:zinc ion binding"/>
    <property type="evidence" value="ECO:0007669"/>
    <property type="project" value="InterPro"/>
</dbReference>
<comment type="similarity">
    <text evidence="1">Belongs to the peptidase M10A family.</text>
</comment>
<feature type="binding site" evidence="9">
    <location>
        <position position="92"/>
    </location>
    <ligand>
        <name>Zn(2+)</name>
        <dbReference type="ChEBI" id="CHEBI:29105"/>
        <label>1</label>
    </ligand>
</feature>
<dbReference type="CDD" id="cd04278">
    <property type="entry name" value="ZnMc_MMP"/>
    <property type="match status" value="1"/>
</dbReference>
<comment type="cofactor">
    <cofactor evidence="9">
        <name>Zn(2+)</name>
        <dbReference type="ChEBI" id="CHEBI:29105"/>
    </cofactor>
    <text evidence="9">Binds 2 Zn(2+) ions per subunit.</text>
</comment>
<feature type="binding site" evidence="9">
    <location>
        <position position="145"/>
    </location>
    <ligand>
        <name>Zn(2+)</name>
        <dbReference type="ChEBI" id="CHEBI:29105"/>
        <label>2</label>
        <note>catalytic</note>
    </ligand>
</feature>
<reference evidence="11 12" key="1">
    <citation type="journal article" date="2023" name="Arcadia Sci">
        <title>De novo assembly of a long-read Amblyomma americanum tick genome.</title>
        <authorList>
            <person name="Chou S."/>
            <person name="Poskanzer K.E."/>
            <person name="Rollins M."/>
            <person name="Thuy-Boun P.S."/>
        </authorList>
    </citation>
    <scope>NUCLEOTIDE SEQUENCE [LARGE SCALE GENOMIC DNA]</scope>
    <source>
        <strain evidence="11">F_SG_1</strain>
        <tissue evidence="11">Salivary glands</tissue>
    </source>
</reference>
<dbReference type="GO" id="GO:0004222">
    <property type="term" value="F:metalloendopeptidase activity"/>
    <property type="evidence" value="ECO:0007669"/>
    <property type="project" value="InterPro"/>
</dbReference>
<proteinExistence type="inferred from homology"/>
<feature type="binding site" evidence="9">
    <location>
        <position position="141"/>
    </location>
    <ligand>
        <name>Zn(2+)</name>
        <dbReference type="ChEBI" id="CHEBI:29105"/>
        <label>2</label>
        <note>catalytic</note>
    </ligand>
</feature>
<evidence type="ECO:0000313" key="12">
    <source>
        <dbReference type="Proteomes" id="UP001321473"/>
    </source>
</evidence>
<keyword evidence="2" id="KW-0645">Protease</keyword>
<dbReference type="PRINTS" id="PR00138">
    <property type="entry name" value="MATRIXIN"/>
</dbReference>
<feature type="binding site" evidence="9">
    <location>
        <position position="99"/>
    </location>
    <ligand>
        <name>Ca(2+)</name>
        <dbReference type="ChEBI" id="CHEBI:29108"/>
        <label>3</label>
    </ligand>
</feature>
<sequence length="272" mass="31079">MQLPRCGVRDKVDLGLDARRRRRRYTLQGSKWPRNELSYRISKYPQSLTDRVAVDKEIARAFKMWSDVSPLTFTHKETGPVDIDIQFVRGEHGDWEPFDGPGGLLAHGLYPRYGGDAHFDDEEKWTIDEYKGVNLFQMAAHEFGHSLGLDHSNVPRSVMWPFYMGFVPGFQVHRDDIDGIQALYGKQHPHGFARRTSSSSCVRFCLALYWNTPPVGRFLTARAVRPVPAGAALPRNGSAPAKREGTWTLTERWRYSFDNRAMMRGGLYTDGE</sequence>
<evidence type="ECO:0000256" key="9">
    <source>
        <dbReference type="PIRSR" id="PIRSR621190-2"/>
    </source>
</evidence>
<evidence type="ECO:0000256" key="5">
    <source>
        <dbReference type="ARBA" id="ARBA00022801"/>
    </source>
</evidence>
<name>A0AAQ4F3Q2_AMBAM</name>
<feature type="binding site" evidence="9">
    <location>
        <position position="123"/>
    </location>
    <ligand>
        <name>Ca(2+)</name>
        <dbReference type="ChEBI" id="CHEBI:29108"/>
        <label>1</label>
    </ligand>
</feature>
<evidence type="ECO:0000256" key="7">
    <source>
        <dbReference type="ARBA" id="ARBA00023049"/>
    </source>
</evidence>
<dbReference type="Pfam" id="PF00413">
    <property type="entry name" value="Peptidase_M10"/>
    <property type="match status" value="1"/>
</dbReference>
<dbReference type="InterPro" id="IPR001818">
    <property type="entry name" value="Pept_M10_metallopeptidase"/>
</dbReference>
<evidence type="ECO:0000313" key="11">
    <source>
        <dbReference type="EMBL" id="KAK8781709.1"/>
    </source>
</evidence>
<feature type="domain" description="Peptidase metallopeptidase" evidence="10">
    <location>
        <begin position="28"/>
        <end position="186"/>
    </location>
</feature>
<evidence type="ECO:0000256" key="1">
    <source>
        <dbReference type="ARBA" id="ARBA00010370"/>
    </source>
</evidence>